<protein>
    <submittedName>
        <fullName evidence="2">Uncharacterized protein</fullName>
    </submittedName>
</protein>
<proteinExistence type="predicted"/>
<comment type="caution">
    <text evidence="2">The sequence shown here is derived from an EMBL/GenBank/DDBJ whole genome shotgun (WGS) entry which is preliminary data.</text>
</comment>
<dbReference type="Proteomes" id="UP001201980">
    <property type="component" value="Unassembled WGS sequence"/>
</dbReference>
<accession>A0AAD5WRV8</accession>
<evidence type="ECO:0000256" key="1">
    <source>
        <dbReference type="SAM" id="MobiDB-lite"/>
    </source>
</evidence>
<dbReference type="EMBL" id="JAKWBI020000206">
    <property type="protein sequence ID" value="KAJ2899149.1"/>
    <property type="molecule type" value="Genomic_DNA"/>
</dbReference>
<dbReference type="PANTHER" id="PTHR47657:SF7">
    <property type="entry name" value="STEROL REGULATORY ELEMENT-BINDING PROTEIN ECM22"/>
    <property type="match status" value="1"/>
</dbReference>
<evidence type="ECO:0000313" key="3">
    <source>
        <dbReference type="Proteomes" id="UP001201980"/>
    </source>
</evidence>
<feature type="region of interest" description="Disordered" evidence="1">
    <location>
        <begin position="337"/>
        <end position="376"/>
    </location>
</feature>
<evidence type="ECO:0000313" key="2">
    <source>
        <dbReference type="EMBL" id="KAJ2899149.1"/>
    </source>
</evidence>
<keyword evidence="3" id="KW-1185">Reference proteome</keyword>
<dbReference type="AlphaFoldDB" id="A0AAD5WRV8"/>
<dbReference type="InterPro" id="IPR052400">
    <property type="entry name" value="Zn2-C6_fungal_TF"/>
</dbReference>
<gene>
    <name evidence="2" type="ORF">MKZ38_003396</name>
</gene>
<organism evidence="2 3">
    <name type="scientific">Zalerion maritima</name>
    <dbReference type="NCBI Taxonomy" id="339359"/>
    <lineage>
        <taxon>Eukaryota</taxon>
        <taxon>Fungi</taxon>
        <taxon>Dikarya</taxon>
        <taxon>Ascomycota</taxon>
        <taxon>Pezizomycotina</taxon>
        <taxon>Sordariomycetes</taxon>
        <taxon>Lulworthiomycetidae</taxon>
        <taxon>Lulworthiales</taxon>
        <taxon>Lulworthiaceae</taxon>
        <taxon>Zalerion</taxon>
    </lineage>
</organism>
<sequence length="405" mass="43787">MLALAASHLTLSNPGGPDYSRQALSHRISSINRLNEALSVPCTTKEEGDARYATTMALTFQSSYMPDGMSDFVRMMRGCAVVARTAMGGRYEDSMWAIFSQEEHIRRAKGVLLGGGGGGGLGGEGAGMEGGIQDVPLDEEIVKGYLDTVRRLAPLCVSITEVAYLAAIERTMKVARRSAVQAQGEFTRMYTMSNDLGNDEFVSLVDPSNHGAKLLLIHVYLCEHVLQQAYLIPILPCQHLRQEIIYHWLRRVIESVPDELKKYGDWAMRFVRERVYRPPGEQGREVSHGHGHGMGAGTGTGAGFIGGGSVTELGLEGLDVGVDVDIDASNLWNMGGSEIASSGSPTQHHQQQHHGFDGTGTEGTSTVGSPDDHLHMDYGSAMNAAMEIDGLENPFRVDGPNIWGV</sequence>
<dbReference type="PANTHER" id="PTHR47657">
    <property type="entry name" value="STEROL REGULATORY ELEMENT-BINDING PROTEIN ECM22"/>
    <property type="match status" value="1"/>
</dbReference>
<dbReference type="GO" id="GO:0000981">
    <property type="term" value="F:DNA-binding transcription factor activity, RNA polymerase II-specific"/>
    <property type="evidence" value="ECO:0007669"/>
    <property type="project" value="TreeGrafter"/>
</dbReference>
<reference evidence="2" key="1">
    <citation type="submission" date="2022-07" db="EMBL/GenBank/DDBJ databases">
        <title>Draft genome sequence of Zalerion maritima ATCC 34329, a (micro)plastics degrading marine fungus.</title>
        <authorList>
            <person name="Paco A."/>
            <person name="Goncalves M.F.M."/>
            <person name="Rocha-Santos T.A.P."/>
            <person name="Alves A."/>
        </authorList>
    </citation>
    <scope>NUCLEOTIDE SEQUENCE</scope>
    <source>
        <strain evidence="2">ATCC 34329</strain>
    </source>
</reference>
<name>A0AAD5WRV8_9PEZI</name>